<dbReference type="VEuPathDB" id="FungiDB:H310_14111"/>
<comment type="caution">
    <text evidence="4">The sequence shown here is derived from an EMBL/GenBank/DDBJ whole genome shotgun (WGS) entry which is preliminary data.</text>
</comment>
<feature type="transmembrane region" description="Helical" evidence="2">
    <location>
        <begin position="663"/>
        <end position="685"/>
    </location>
</feature>
<dbReference type="Gene3D" id="3.40.50.1820">
    <property type="entry name" value="alpha/beta hydrolase"/>
    <property type="match status" value="1"/>
</dbReference>
<feature type="region of interest" description="Disordered" evidence="1">
    <location>
        <begin position="638"/>
        <end position="657"/>
    </location>
</feature>
<evidence type="ECO:0000313" key="5">
    <source>
        <dbReference type="Proteomes" id="UP000285060"/>
    </source>
</evidence>
<dbReference type="SUPFAM" id="SSF53474">
    <property type="entry name" value="alpha/beta-Hydrolases"/>
    <property type="match status" value="1"/>
</dbReference>
<organism evidence="4 5">
    <name type="scientific">Aphanomyces invadans</name>
    <dbReference type="NCBI Taxonomy" id="157072"/>
    <lineage>
        <taxon>Eukaryota</taxon>
        <taxon>Sar</taxon>
        <taxon>Stramenopiles</taxon>
        <taxon>Oomycota</taxon>
        <taxon>Saprolegniomycetes</taxon>
        <taxon>Saprolegniales</taxon>
        <taxon>Verrucalvaceae</taxon>
        <taxon>Aphanomyces</taxon>
    </lineage>
</organism>
<dbReference type="GO" id="GO:0016192">
    <property type="term" value="P:vesicle-mediated transport"/>
    <property type="evidence" value="ECO:0007669"/>
    <property type="project" value="InterPro"/>
</dbReference>
<evidence type="ECO:0000256" key="1">
    <source>
        <dbReference type="SAM" id="MobiDB-lite"/>
    </source>
</evidence>
<dbReference type="InterPro" id="IPR010989">
    <property type="entry name" value="SNARE"/>
</dbReference>
<keyword evidence="2" id="KW-1133">Transmembrane helix</keyword>
<evidence type="ECO:0000256" key="2">
    <source>
        <dbReference type="SAM" id="Phobius"/>
    </source>
</evidence>
<name>A0A3R6ZPG0_9STRA</name>
<feature type="region of interest" description="Disordered" evidence="1">
    <location>
        <begin position="196"/>
        <end position="231"/>
    </location>
</feature>
<keyword evidence="2" id="KW-0472">Membrane</keyword>
<gene>
    <name evidence="4" type="ORF">DYB32_005510</name>
</gene>
<sequence length="704" mass="76797">MERTAEFTRITQLFSDAPIIMAKHRPLSKFARVAQQISDAISQTESLLKELSNLVTKKHITVEDDPTKQISDIVDIVKQSIPPMLKDIEIFEGAVAGEKQQQKHFYIVCSSLKMRMSNCGKALQVHAIPILSPPLPDQRCHDMSVAFQEGMQNRATVIKKQSERRTKFGFTGQAPSVQISTPLTIRNKLQTAAVPAVPPAPAPVLPNHNQPLHHPEQSPHPSGATAPLQSDAPGDYQPAAFSITSAANDVAAVISSLGETSAYVYGVSYGTAVVSRVMHFSPSVVRGFILDGVQSEAFPTWIDAPTFTNWDRDFSDVARRVADRFLDLCHDDAFCRSKFSTLRGTLQVLYADLDSGKHNCTAFVKSLGNDDIAPSNILRALFGSFFPDMAMRLLVPVFIYRLRRCTANDMDVMTFALIRVYGDSEGGGGGDPPDVDAPDSSMLYKTIVFSELWQRPSPGLMDLYQVFANSTMSSGIYSQVLEYCLFAGVVAAEQSCVDLGTMLPTTASATNFTYTPDTYFNVTATIPPHTSVLVLSGKLDPQTPHKYAEDQFQRMAGTAKRMFAFEYAAHGTIATTPVITPNHPTCAVSLILSYVQNQGNLDAIDTSCVARVQPLVFEWTSTAAKDAFNVTDAYDGIVGEDAPRPKPTTAAPTERPDNTQTSYLTGVVVACVLLGVLSITLVVLLRMLHQLARRDTVSNIAVQA</sequence>
<dbReference type="GO" id="GO:0016020">
    <property type="term" value="C:membrane"/>
    <property type="evidence" value="ECO:0007669"/>
    <property type="project" value="InterPro"/>
</dbReference>
<dbReference type="Pfam" id="PF08386">
    <property type="entry name" value="Abhydrolase_4"/>
    <property type="match status" value="1"/>
</dbReference>
<dbReference type="InterPro" id="IPR013595">
    <property type="entry name" value="Pept_S33_TAP-like_C"/>
</dbReference>
<protein>
    <recommendedName>
        <fullName evidence="3">Peptidase S33 tripeptidyl aminopeptidase-like C-terminal domain-containing protein</fullName>
    </recommendedName>
</protein>
<dbReference type="AlphaFoldDB" id="A0A3R6ZPG0"/>
<dbReference type="InterPro" id="IPR029058">
    <property type="entry name" value="AB_hydrolase_fold"/>
</dbReference>
<accession>A0A3R6ZPG0</accession>
<reference evidence="4 5" key="1">
    <citation type="submission" date="2018-08" db="EMBL/GenBank/DDBJ databases">
        <title>Aphanomyces genome sequencing and annotation.</title>
        <authorList>
            <person name="Minardi D."/>
            <person name="Oidtmann B."/>
            <person name="Van Der Giezen M."/>
            <person name="Studholme D.J."/>
        </authorList>
    </citation>
    <scope>NUCLEOTIDE SEQUENCE [LARGE SCALE GENOMIC DNA]</scope>
    <source>
        <strain evidence="4 5">NJM0002</strain>
    </source>
</reference>
<keyword evidence="5" id="KW-1185">Reference proteome</keyword>
<proteinExistence type="predicted"/>
<feature type="domain" description="Peptidase S33 tripeptidyl aminopeptidase-like C-terminal" evidence="3">
    <location>
        <begin position="528"/>
        <end position="608"/>
    </location>
</feature>
<keyword evidence="2" id="KW-0812">Transmembrane</keyword>
<dbReference type="SUPFAM" id="SSF47661">
    <property type="entry name" value="t-snare proteins"/>
    <property type="match status" value="1"/>
</dbReference>
<dbReference type="Proteomes" id="UP000285060">
    <property type="component" value="Unassembled WGS sequence"/>
</dbReference>
<dbReference type="EMBL" id="QUSY01000491">
    <property type="protein sequence ID" value="RHY29026.1"/>
    <property type="molecule type" value="Genomic_DNA"/>
</dbReference>
<evidence type="ECO:0000313" key="4">
    <source>
        <dbReference type="EMBL" id="RHY29026.1"/>
    </source>
</evidence>
<evidence type="ECO:0000259" key="3">
    <source>
        <dbReference type="Pfam" id="PF08386"/>
    </source>
</evidence>